<accession>A0A1Y3LRD0</accession>
<name>A0A1Y3LRD0_PSEAI</name>
<comment type="caution">
    <text evidence="1">The sequence shown here is derived from an EMBL/GenBank/DDBJ whole genome shotgun (WGS) entry which is preliminary data.</text>
</comment>
<evidence type="ECO:0000313" key="1">
    <source>
        <dbReference type="EMBL" id="OTI55346.1"/>
    </source>
</evidence>
<evidence type="ECO:0000313" key="2">
    <source>
        <dbReference type="Proteomes" id="UP000194857"/>
    </source>
</evidence>
<proteinExistence type="predicted"/>
<gene>
    <name evidence="1" type="ORF">CAZ10_34320</name>
</gene>
<organism evidence="1 2">
    <name type="scientific">Pseudomonas aeruginosa</name>
    <dbReference type="NCBI Taxonomy" id="287"/>
    <lineage>
        <taxon>Bacteria</taxon>
        <taxon>Pseudomonadati</taxon>
        <taxon>Pseudomonadota</taxon>
        <taxon>Gammaproteobacteria</taxon>
        <taxon>Pseudomonadales</taxon>
        <taxon>Pseudomonadaceae</taxon>
        <taxon>Pseudomonas</taxon>
    </lineage>
</organism>
<sequence length="65" mass="6986">MGSLMGASFSRVFESMGVRLGWMTVYRDETSAQRRITPVALSALRPGSEAAVRMTACGWMGSKAA</sequence>
<protein>
    <submittedName>
        <fullName evidence="1">Uncharacterized protein</fullName>
    </submittedName>
</protein>
<reference evidence="1 2" key="1">
    <citation type="submission" date="2017-05" db="EMBL/GenBank/DDBJ databases">
        <authorList>
            <person name="Song R."/>
            <person name="Chenine A.L."/>
            <person name="Ruprecht R.M."/>
        </authorList>
    </citation>
    <scope>NUCLEOTIDE SEQUENCE [LARGE SCALE GENOMIC DNA]</scope>
    <source>
        <strain evidence="1 2">S567_C10_BS</strain>
    </source>
</reference>
<dbReference type="Proteomes" id="UP000194857">
    <property type="component" value="Unassembled WGS sequence"/>
</dbReference>
<dbReference type="AlphaFoldDB" id="A0A1Y3LRD0"/>
<dbReference type="EMBL" id="NFFZ01000030">
    <property type="protein sequence ID" value="OTI55346.1"/>
    <property type="molecule type" value="Genomic_DNA"/>
</dbReference>